<protein>
    <recommendedName>
        <fullName evidence="1">Phosphoribulokinase/uridine kinase domain-containing protein</fullName>
    </recommendedName>
</protein>
<sequence length="554" mass="63025">MPNLKLIQVTIGEKLIEFAQGTSLQEVLQHLTPHPFPIMAAFVNGELQELTYPLYADSTIQWIDASSETGIRIYKRSLHFVLLAAVTKLFPKHKLKIEHSIGQGNYCELRGEESIGEADLVKIEQEIQAVIDHDLPITRREVSKDDAIKYFQSQERPEKASLLKYKPGDTVSLYSCEPITDDFFGPMVPSTGCLGLFELKYFPPGFIIRVPDKSHPELIPPYQEPKKLSVIFRESERRGELMRVENIAQLNEIVEAGSHNEVIQMAETLHERDLTKIADAICADYRDVKLVLIAGPSSSGKTTFAQRLSIQFRVNGIKPVAISLDDYFVDRANTPTDEFGEMDYENIYALDLELFNRHLSQLIEGKEVRVPKYDFVTGTRSSRTQQVKLEKNQILIVEGIHGLNEILTSTIPKKNKRKIYVSALTPLNIDDCNPISSSDTRLIRRMARDLQFRGSSVEKTLKRWPSVRRGEEKYIFPFQEDADFIFNSALAYELAVLKGLVEPELQKITPPSPEHPEAKRLTRFLQYFTPICADGIPLNSILREFWGGSCFLVH</sequence>
<dbReference type="SUPFAM" id="SSF55186">
    <property type="entry name" value="ThrRS/AlaRS common domain"/>
    <property type="match status" value="1"/>
</dbReference>
<evidence type="ECO:0000313" key="2">
    <source>
        <dbReference type="EMBL" id="ATW28697.1"/>
    </source>
</evidence>
<dbReference type="GO" id="GO:0005524">
    <property type="term" value="F:ATP binding"/>
    <property type="evidence" value="ECO:0007669"/>
    <property type="project" value="InterPro"/>
</dbReference>
<dbReference type="AlphaFoldDB" id="A0A3G1L212"/>
<name>A0A3G1L212_FORW1</name>
<evidence type="ECO:0000259" key="1">
    <source>
        <dbReference type="Pfam" id="PF00485"/>
    </source>
</evidence>
<organism evidence="2 3">
    <name type="scientific">Formimonas warabiya</name>
    <dbReference type="NCBI Taxonomy" id="1761012"/>
    <lineage>
        <taxon>Bacteria</taxon>
        <taxon>Bacillati</taxon>
        <taxon>Bacillota</taxon>
        <taxon>Clostridia</taxon>
        <taxon>Eubacteriales</taxon>
        <taxon>Peptococcaceae</taxon>
        <taxon>Candidatus Formimonas</taxon>
    </lineage>
</organism>
<gene>
    <name evidence="2" type="ORF">DCMF_17265</name>
</gene>
<dbReference type="EMBL" id="CP017634">
    <property type="protein sequence ID" value="ATW28697.1"/>
    <property type="molecule type" value="Genomic_DNA"/>
</dbReference>
<proteinExistence type="predicted"/>
<dbReference type="SUPFAM" id="SSF52540">
    <property type="entry name" value="P-loop containing nucleoside triphosphate hydrolases"/>
    <property type="match status" value="1"/>
</dbReference>
<evidence type="ECO:0000313" key="3">
    <source>
        <dbReference type="Proteomes" id="UP000323521"/>
    </source>
</evidence>
<dbReference type="InterPro" id="IPR018163">
    <property type="entry name" value="Thr/Ala-tRNA-synth_IIc_edit"/>
</dbReference>
<dbReference type="Pfam" id="PF00485">
    <property type="entry name" value="PRK"/>
    <property type="match status" value="1"/>
</dbReference>
<dbReference type="CDD" id="cd02028">
    <property type="entry name" value="UMPK_like"/>
    <property type="match status" value="1"/>
</dbReference>
<dbReference type="KEGG" id="fwa:DCMF_17265"/>
<accession>A0A3G1L212</accession>
<dbReference type="Gene3D" id="3.40.50.300">
    <property type="entry name" value="P-loop containing nucleotide triphosphate hydrolases"/>
    <property type="match status" value="1"/>
</dbReference>
<feature type="domain" description="Phosphoribulokinase/uridine kinase" evidence="1">
    <location>
        <begin position="293"/>
        <end position="488"/>
    </location>
</feature>
<dbReference type="Gene3D" id="3.30.980.10">
    <property type="entry name" value="Threonyl-trna Synthetase, Chain A, domain 2"/>
    <property type="match status" value="1"/>
</dbReference>
<dbReference type="Proteomes" id="UP000323521">
    <property type="component" value="Chromosome"/>
</dbReference>
<dbReference type="PRINTS" id="PR00988">
    <property type="entry name" value="URIDINKINASE"/>
</dbReference>
<dbReference type="PANTHER" id="PTHR10285">
    <property type="entry name" value="URIDINE KINASE"/>
    <property type="match status" value="1"/>
</dbReference>
<keyword evidence="3" id="KW-1185">Reference proteome</keyword>
<dbReference type="InterPro" id="IPR027417">
    <property type="entry name" value="P-loop_NTPase"/>
</dbReference>
<dbReference type="GO" id="GO:0016301">
    <property type="term" value="F:kinase activity"/>
    <property type="evidence" value="ECO:0007669"/>
    <property type="project" value="InterPro"/>
</dbReference>
<reference evidence="2 3" key="1">
    <citation type="submission" date="2016-10" db="EMBL/GenBank/DDBJ databases">
        <title>Complete Genome Sequence of Peptococcaceae strain DCMF.</title>
        <authorList>
            <person name="Edwards R.J."/>
            <person name="Holland S.I."/>
            <person name="Deshpande N.P."/>
            <person name="Wong Y.K."/>
            <person name="Ertan H."/>
            <person name="Manefield M."/>
            <person name="Russell T.L."/>
            <person name="Lee M.J."/>
        </authorList>
    </citation>
    <scope>NUCLEOTIDE SEQUENCE [LARGE SCALE GENOMIC DNA]</scope>
    <source>
        <strain evidence="2 3">DCMF</strain>
    </source>
</reference>
<dbReference type="InterPro" id="IPR006083">
    <property type="entry name" value="PRK/URK"/>
</dbReference>